<keyword evidence="1" id="KW-0472">Membrane</keyword>
<keyword evidence="1" id="KW-1133">Transmembrane helix</keyword>
<dbReference type="Proteomes" id="UP000014803">
    <property type="component" value="Chromosome"/>
</dbReference>
<sequence>MKAHSIVLTDNQMIAALEQRQAFALRGMQNLETFRRVLHTFVRTTGIHFVLDPETDPHLRDYLASGGLGVLEGAAAGGLLGLAVGVLAEEPALAGIGVLLGAVVGGVVGMNRVQSGWRVRATWALDGRPELLVQPI</sequence>
<feature type="transmembrane region" description="Helical" evidence="1">
    <location>
        <begin position="62"/>
        <end position="86"/>
    </location>
</feature>
<feature type="transmembrane region" description="Helical" evidence="1">
    <location>
        <begin position="92"/>
        <end position="110"/>
    </location>
</feature>
<proteinExistence type="predicted"/>
<dbReference type="HOGENOM" id="CLU_1874089_0_0_7"/>
<gene>
    <name evidence="2" type="ORF">SCE1572_47745</name>
</gene>
<dbReference type="KEGG" id="scu:SCE1572_47745"/>
<dbReference type="PATRIC" id="fig|1254432.3.peg.10788"/>
<dbReference type="STRING" id="1254432.SCE1572_47745"/>
<evidence type="ECO:0000313" key="3">
    <source>
        <dbReference type="Proteomes" id="UP000014803"/>
    </source>
</evidence>
<dbReference type="EMBL" id="CP003969">
    <property type="protein sequence ID" value="AGP41517.1"/>
    <property type="molecule type" value="Genomic_DNA"/>
</dbReference>
<dbReference type="OrthoDB" id="10000519at2"/>
<accession>S4Y7V0</accession>
<evidence type="ECO:0000256" key="1">
    <source>
        <dbReference type="SAM" id="Phobius"/>
    </source>
</evidence>
<dbReference type="AlphaFoldDB" id="S4Y7V0"/>
<protein>
    <recommendedName>
        <fullName evidence="4">Glycine zipper domain-containing protein</fullName>
    </recommendedName>
</protein>
<evidence type="ECO:0000313" key="2">
    <source>
        <dbReference type="EMBL" id="AGP41517.1"/>
    </source>
</evidence>
<evidence type="ECO:0008006" key="4">
    <source>
        <dbReference type="Google" id="ProtNLM"/>
    </source>
</evidence>
<reference evidence="2 3" key="1">
    <citation type="journal article" date="2013" name="Sci. Rep.">
        <title>Extraordinary expansion of a Sorangium cellulosum genome from an alkaline milieu.</title>
        <authorList>
            <person name="Han K."/>
            <person name="Li Z.F."/>
            <person name="Peng R."/>
            <person name="Zhu L.P."/>
            <person name="Zhou T."/>
            <person name="Wang L.G."/>
            <person name="Li S.G."/>
            <person name="Zhang X.B."/>
            <person name="Hu W."/>
            <person name="Wu Z.H."/>
            <person name="Qin N."/>
            <person name="Li Y.Z."/>
        </authorList>
    </citation>
    <scope>NUCLEOTIDE SEQUENCE [LARGE SCALE GENOMIC DNA]</scope>
    <source>
        <strain evidence="2 3">So0157-2</strain>
    </source>
</reference>
<organism evidence="2 3">
    <name type="scientific">Sorangium cellulosum So0157-2</name>
    <dbReference type="NCBI Taxonomy" id="1254432"/>
    <lineage>
        <taxon>Bacteria</taxon>
        <taxon>Pseudomonadati</taxon>
        <taxon>Myxococcota</taxon>
        <taxon>Polyangia</taxon>
        <taxon>Polyangiales</taxon>
        <taxon>Polyangiaceae</taxon>
        <taxon>Sorangium</taxon>
    </lineage>
</organism>
<dbReference type="RefSeq" id="WP_020741384.1">
    <property type="nucleotide sequence ID" value="NC_021658.1"/>
</dbReference>
<keyword evidence="1" id="KW-0812">Transmembrane</keyword>
<name>S4Y7V0_SORCE</name>